<dbReference type="InterPro" id="IPR050646">
    <property type="entry name" value="Cas1"/>
</dbReference>
<gene>
    <name evidence="8" type="primary">cas1</name>
    <name evidence="9" type="ORF">BA062_35575</name>
</gene>
<dbReference type="Gene3D" id="3.100.10.20">
    <property type="entry name" value="CRISPR-associated endonuclease Cas1, N-terminal domain"/>
    <property type="match status" value="1"/>
</dbReference>
<dbReference type="Gene3D" id="1.20.120.920">
    <property type="entry name" value="CRISPR-associated endonuclease Cas1, C-terminal domain"/>
    <property type="match status" value="1"/>
</dbReference>
<keyword evidence="4 8" id="KW-0378">Hydrolase</keyword>
<dbReference type="HAMAP" id="MF_01470">
    <property type="entry name" value="Cas1"/>
    <property type="match status" value="1"/>
</dbReference>
<evidence type="ECO:0000313" key="9">
    <source>
        <dbReference type="EMBL" id="PXY18435.1"/>
    </source>
</evidence>
<comment type="function">
    <text evidence="8">CRISPR (clustered regularly interspaced short palindromic repeat), is an adaptive immune system that provides protection against mobile genetic elements (viruses, transposable elements and conjugative plasmids). CRISPR clusters contain spacers, sequences complementary to antecedent mobile elements, and target invading nucleic acids. CRISPR clusters are transcribed and processed into CRISPR RNA (crRNA). Acts as a dsDNA endonuclease. Involved in the integration of spacer DNA into the CRISPR cassette.</text>
</comment>
<dbReference type="EMBL" id="MASU01000021">
    <property type="protein sequence ID" value="PXY18435.1"/>
    <property type="molecule type" value="Genomic_DNA"/>
</dbReference>
<dbReference type="NCBIfam" id="TIGR00287">
    <property type="entry name" value="cas1"/>
    <property type="match status" value="1"/>
</dbReference>
<evidence type="ECO:0000256" key="5">
    <source>
        <dbReference type="ARBA" id="ARBA00022842"/>
    </source>
</evidence>
<dbReference type="InterPro" id="IPR033641">
    <property type="entry name" value="Cas1_I-E"/>
</dbReference>
<evidence type="ECO:0000256" key="4">
    <source>
        <dbReference type="ARBA" id="ARBA00022801"/>
    </source>
</evidence>
<comment type="similarity">
    <text evidence="8">Belongs to the CRISPR-associated endonuclease Cas1 family.</text>
</comment>
<dbReference type="OrthoDB" id="9777847at2"/>
<feature type="binding site" evidence="8">
    <location>
        <position position="214"/>
    </location>
    <ligand>
        <name>Mn(2+)</name>
        <dbReference type="ChEBI" id="CHEBI:29035"/>
    </ligand>
</feature>
<evidence type="ECO:0000256" key="2">
    <source>
        <dbReference type="ARBA" id="ARBA00022723"/>
    </source>
</evidence>
<feature type="binding site" evidence="8">
    <location>
        <position position="147"/>
    </location>
    <ligand>
        <name>Mn(2+)</name>
        <dbReference type="ChEBI" id="CHEBI:29035"/>
    </ligand>
</feature>
<feature type="binding site" evidence="8">
    <location>
        <position position="227"/>
    </location>
    <ligand>
        <name>Mn(2+)</name>
        <dbReference type="ChEBI" id="CHEBI:29035"/>
    </ligand>
</feature>
<dbReference type="Pfam" id="PF01867">
    <property type="entry name" value="Cas_Cas1"/>
    <property type="match status" value="2"/>
</dbReference>
<dbReference type="GO" id="GO:0043571">
    <property type="term" value="P:maintenance of CRISPR repeat elements"/>
    <property type="evidence" value="ECO:0007669"/>
    <property type="project" value="UniProtKB-UniRule"/>
</dbReference>
<name>A0A318LAE2_9PSEU</name>
<dbReference type="AlphaFoldDB" id="A0A318LAE2"/>
<keyword evidence="7 8" id="KW-0238">DNA-binding</keyword>
<dbReference type="GO" id="GO:0004520">
    <property type="term" value="F:DNA endonuclease activity"/>
    <property type="evidence" value="ECO:0007669"/>
    <property type="project" value="InterPro"/>
</dbReference>
<dbReference type="InterPro" id="IPR042206">
    <property type="entry name" value="CRISPR-assoc_Cas1_C"/>
</dbReference>
<dbReference type="EC" id="3.1.-.-" evidence="8"/>
<sequence length="332" mass="36210">MSDIPGARPVPVSHLTRAQDRLTFLYLEHCVVNRDANAITAQDTRGTVHIPAATLGALLLGPGTTISQQAMVLLAESGSTAVWVGEHGVRYYAHGRTLTHSSRLLERQAALVSNQTSRLRVARRMYAMRFPDEDTSRLTMQQLRGREGARVRGIYRAHSSRTGVPWEGRDYNTADFDDGTPVNQALSAANTSLYGVVHAVIVALGLAPGLGFIHTGHIRSFVYDVADLYKTEITIPIAFDIAARDAGDIGAVTRREVRDRMKDGAFLETCVRDIKTLLADPDEAEAVEYGPEAFENPDVVMLWDTNGRTVAAGTSYGDYGEFDDFDDDGAGP</sequence>
<evidence type="ECO:0000256" key="7">
    <source>
        <dbReference type="ARBA" id="ARBA00023125"/>
    </source>
</evidence>
<dbReference type="GO" id="GO:0051607">
    <property type="term" value="P:defense response to virus"/>
    <property type="evidence" value="ECO:0007669"/>
    <property type="project" value="UniProtKB-UniRule"/>
</dbReference>
<comment type="subunit">
    <text evidence="8">Homodimer, forms a heterotetramer with a Cas2 homodimer.</text>
</comment>
<dbReference type="InterPro" id="IPR002729">
    <property type="entry name" value="CRISPR-assoc_Cas1"/>
</dbReference>
<keyword evidence="8" id="KW-0464">Manganese</keyword>
<dbReference type="InterPro" id="IPR042211">
    <property type="entry name" value="CRISPR-assoc_Cas1_N"/>
</dbReference>
<keyword evidence="2 8" id="KW-0479">Metal-binding</keyword>
<dbReference type="PANTHER" id="PTHR34353:SF3">
    <property type="entry name" value="CRISPR-ASSOCIATED ENDONUCLEASE CAS1"/>
    <property type="match status" value="1"/>
</dbReference>
<dbReference type="Proteomes" id="UP000247892">
    <property type="component" value="Unassembled WGS sequence"/>
</dbReference>
<dbReference type="PANTHER" id="PTHR34353">
    <property type="entry name" value="CRISPR-ASSOCIATED ENDONUCLEASE CAS1 1"/>
    <property type="match status" value="1"/>
</dbReference>
<comment type="cofactor">
    <cofactor evidence="8">
        <name>Mg(2+)</name>
        <dbReference type="ChEBI" id="CHEBI:18420"/>
    </cofactor>
    <cofactor evidence="8">
        <name>Mn(2+)</name>
        <dbReference type="ChEBI" id="CHEBI:29035"/>
    </cofactor>
</comment>
<dbReference type="InterPro" id="IPR019851">
    <property type="entry name" value="CRISPR-assoc_Cas1_ECOLI"/>
</dbReference>
<evidence type="ECO:0000256" key="6">
    <source>
        <dbReference type="ARBA" id="ARBA00023118"/>
    </source>
</evidence>
<proteinExistence type="inferred from homology"/>
<dbReference type="GO" id="GO:0016787">
    <property type="term" value="F:hydrolase activity"/>
    <property type="evidence" value="ECO:0007669"/>
    <property type="project" value="UniProtKB-KW"/>
</dbReference>
<comment type="caution">
    <text evidence="9">The sequence shown here is derived from an EMBL/GenBank/DDBJ whole genome shotgun (WGS) entry which is preliminary data.</text>
</comment>
<keyword evidence="5 8" id="KW-0460">Magnesium</keyword>
<accession>A0A318LAE2</accession>
<dbReference type="CDD" id="cd09719">
    <property type="entry name" value="Cas1_I-E"/>
    <property type="match status" value="1"/>
</dbReference>
<dbReference type="GO" id="GO:0003677">
    <property type="term" value="F:DNA binding"/>
    <property type="evidence" value="ECO:0007669"/>
    <property type="project" value="UniProtKB-KW"/>
</dbReference>
<dbReference type="RefSeq" id="WP_110343645.1">
    <property type="nucleotide sequence ID" value="NZ_MASU01000021.1"/>
</dbReference>
<evidence type="ECO:0000256" key="8">
    <source>
        <dbReference type="HAMAP-Rule" id="MF_01470"/>
    </source>
</evidence>
<keyword evidence="1 8" id="KW-0540">Nuclease</keyword>
<keyword evidence="3 8" id="KW-0255">Endonuclease</keyword>
<evidence type="ECO:0000256" key="3">
    <source>
        <dbReference type="ARBA" id="ARBA00022759"/>
    </source>
</evidence>
<keyword evidence="6 8" id="KW-0051">Antiviral defense</keyword>
<evidence type="ECO:0000256" key="1">
    <source>
        <dbReference type="ARBA" id="ARBA00022722"/>
    </source>
</evidence>
<keyword evidence="10" id="KW-1185">Reference proteome</keyword>
<organism evidence="9 10">
    <name type="scientific">Prauserella flavalba</name>
    <dbReference type="NCBI Taxonomy" id="1477506"/>
    <lineage>
        <taxon>Bacteria</taxon>
        <taxon>Bacillati</taxon>
        <taxon>Actinomycetota</taxon>
        <taxon>Actinomycetes</taxon>
        <taxon>Pseudonocardiales</taxon>
        <taxon>Pseudonocardiaceae</taxon>
        <taxon>Prauserella</taxon>
    </lineage>
</organism>
<dbReference type="GO" id="GO:0046872">
    <property type="term" value="F:metal ion binding"/>
    <property type="evidence" value="ECO:0007669"/>
    <property type="project" value="UniProtKB-UniRule"/>
</dbReference>
<reference evidence="9 10" key="1">
    <citation type="submission" date="2016-07" db="EMBL/GenBank/DDBJ databases">
        <title>Draft genome sequence of Prauserella sp. YIM 121212, isolated from alkaline soil.</title>
        <authorList>
            <person name="Ruckert C."/>
            <person name="Albersmeier A."/>
            <person name="Jiang C.-L."/>
            <person name="Jiang Y."/>
            <person name="Kalinowski J."/>
            <person name="Schneider O."/>
            <person name="Winkler A."/>
            <person name="Zotchev S.B."/>
        </authorList>
    </citation>
    <scope>NUCLEOTIDE SEQUENCE [LARGE SCALE GENOMIC DNA]</scope>
    <source>
        <strain evidence="9 10">YIM 121212</strain>
    </source>
</reference>
<dbReference type="NCBIfam" id="TIGR03638">
    <property type="entry name" value="cas1_ECOLI"/>
    <property type="match status" value="1"/>
</dbReference>
<protein>
    <recommendedName>
        <fullName evidence="8">CRISPR-associated endonuclease Cas1</fullName>
        <ecNumber evidence="8">3.1.-.-</ecNumber>
    </recommendedName>
</protein>
<evidence type="ECO:0000313" key="10">
    <source>
        <dbReference type="Proteomes" id="UP000247892"/>
    </source>
</evidence>